<reference evidence="1 3" key="2">
    <citation type="journal article" date="2013" name="Nature">
        <title>Insights into bilaterian evolution from three spiralian genomes.</title>
        <authorList>
            <person name="Simakov O."/>
            <person name="Marletaz F."/>
            <person name="Cho S.J."/>
            <person name="Edsinger-Gonzales E."/>
            <person name="Havlak P."/>
            <person name="Hellsten U."/>
            <person name="Kuo D.H."/>
            <person name="Larsson T."/>
            <person name="Lv J."/>
            <person name="Arendt D."/>
            <person name="Savage R."/>
            <person name="Osoegawa K."/>
            <person name="de Jong P."/>
            <person name="Grimwood J."/>
            <person name="Chapman J.A."/>
            <person name="Shapiro H."/>
            <person name="Aerts A."/>
            <person name="Otillar R.P."/>
            <person name="Terry A.Y."/>
            <person name="Boore J.L."/>
            <person name="Grigoriev I.V."/>
            <person name="Lindberg D.R."/>
            <person name="Seaver E.C."/>
            <person name="Weisblat D.A."/>
            <person name="Putnam N.H."/>
            <person name="Rokhsar D.S."/>
        </authorList>
    </citation>
    <scope>NUCLEOTIDE SEQUENCE</scope>
    <source>
        <strain evidence="1 3">I ESC-2004</strain>
    </source>
</reference>
<evidence type="ECO:0000313" key="1">
    <source>
        <dbReference type="EMBL" id="ELU00455.1"/>
    </source>
</evidence>
<name>R7U2A4_CAPTE</name>
<evidence type="ECO:0000313" key="2">
    <source>
        <dbReference type="EnsemblMetazoa" id="CapteP204899"/>
    </source>
</evidence>
<accession>R7U2A4</accession>
<protein>
    <submittedName>
        <fullName evidence="1 2">Uncharacterized protein</fullName>
    </submittedName>
</protein>
<reference evidence="2" key="3">
    <citation type="submission" date="2015-06" db="UniProtKB">
        <authorList>
            <consortium name="EnsemblMetazoa"/>
        </authorList>
    </citation>
    <scope>IDENTIFICATION</scope>
</reference>
<reference evidence="3" key="1">
    <citation type="submission" date="2012-12" db="EMBL/GenBank/DDBJ databases">
        <authorList>
            <person name="Hellsten U."/>
            <person name="Grimwood J."/>
            <person name="Chapman J.A."/>
            <person name="Shapiro H."/>
            <person name="Aerts A."/>
            <person name="Otillar R.P."/>
            <person name="Terry A.Y."/>
            <person name="Boore J.L."/>
            <person name="Simakov O."/>
            <person name="Marletaz F."/>
            <person name="Cho S.-J."/>
            <person name="Edsinger-Gonzales E."/>
            <person name="Havlak P."/>
            <person name="Kuo D.-H."/>
            <person name="Larsson T."/>
            <person name="Lv J."/>
            <person name="Arendt D."/>
            <person name="Savage R."/>
            <person name="Osoegawa K."/>
            <person name="de Jong P."/>
            <person name="Lindberg D.R."/>
            <person name="Seaver E.C."/>
            <person name="Weisblat D.A."/>
            <person name="Putnam N.H."/>
            <person name="Grigoriev I.V."/>
            <person name="Rokhsar D.S."/>
        </authorList>
    </citation>
    <scope>NUCLEOTIDE SEQUENCE</scope>
    <source>
        <strain evidence="3">I ESC-2004</strain>
    </source>
</reference>
<dbReference type="AlphaFoldDB" id="R7U2A4"/>
<dbReference type="EMBL" id="KB305999">
    <property type="protein sequence ID" value="ELU00455.1"/>
    <property type="molecule type" value="Genomic_DNA"/>
</dbReference>
<evidence type="ECO:0000313" key="3">
    <source>
        <dbReference type="Proteomes" id="UP000014760"/>
    </source>
</evidence>
<gene>
    <name evidence="1" type="ORF">CAPTEDRAFT_204899</name>
</gene>
<proteinExistence type="predicted"/>
<keyword evidence="3" id="KW-1185">Reference proteome</keyword>
<organism evidence="1">
    <name type="scientific">Capitella teleta</name>
    <name type="common">Polychaete worm</name>
    <dbReference type="NCBI Taxonomy" id="283909"/>
    <lineage>
        <taxon>Eukaryota</taxon>
        <taxon>Metazoa</taxon>
        <taxon>Spiralia</taxon>
        <taxon>Lophotrochozoa</taxon>
        <taxon>Annelida</taxon>
        <taxon>Polychaeta</taxon>
        <taxon>Sedentaria</taxon>
        <taxon>Scolecida</taxon>
        <taxon>Capitellidae</taxon>
        <taxon>Capitella</taxon>
    </lineage>
</organism>
<dbReference type="EMBL" id="AMQN01009701">
    <property type="status" value="NOT_ANNOTATED_CDS"/>
    <property type="molecule type" value="Genomic_DNA"/>
</dbReference>
<sequence>MKQEGLKVCGKEFASVLLLPDARTCQCRAQAASGNDLQESARQDILRVICEDISTTYRKLHLTSFEADLISCAILRAFPATTREDLSDDDAAINKTMQKMVKKITVKKEASLCLSKTYSDRRQFITEDLSSVSAIKEKYPILCSVHQMINEFERIVIIDEQLL</sequence>
<dbReference type="EnsemblMetazoa" id="CapteT204899">
    <property type="protein sequence ID" value="CapteP204899"/>
    <property type="gene ID" value="CapteG204899"/>
</dbReference>
<dbReference type="HOGENOM" id="CLU_1628608_0_0_1"/>
<dbReference type="Proteomes" id="UP000014760">
    <property type="component" value="Unassembled WGS sequence"/>
</dbReference>